<dbReference type="FunFam" id="3.40.630.10:FF:000011">
    <property type="entry name" value="cytosolic carboxypeptidase 2 isoform X1"/>
    <property type="match status" value="1"/>
</dbReference>
<dbReference type="EMBL" id="OW240914">
    <property type="protein sequence ID" value="CAH2276641.1"/>
    <property type="molecule type" value="Genomic_DNA"/>
</dbReference>
<keyword evidence="15" id="KW-1185">Reference proteome</keyword>
<protein>
    <submittedName>
        <fullName evidence="14">Cytosolic carboxypeptidase 3 isoform X1</fullName>
    </submittedName>
</protein>
<dbReference type="Gene3D" id="3.40.630.10">
    <property type="entry name" value="Zn peptidases"/>
    <property type="match status" value="1"/>
</dbReference>
<comment type="catalytic activity">
    <reaction evidence="10">
        <text>(L-glutamyl)(n+1)-gamma-L-glutamyl-L-glutamyl-[protein] + H2O = (L-glutamyl)(n)-gamma-L-glutamyl-L-glutamyl-[protein] + L-glutamate</text>
        <dbReference type="Rhea" id="RHEA:60004"/>
        <dbReference type="Rhea" id="RHEA-COMP:15519"/>
        <dbReference type="Rhea" id="RHEA-COMP:15675"/>
        <dbReference type="ChEBI" id="CHEBI:15377"/>
        <dbReference type="ChEBI" id="CHEBI:29985"/>
        <dbReference type="ChEBI" id="CHEBI:143623"/>
    </reaction>
    <physiologicalReaction direction="left-to-right" evidence="10">
        <dbReference type="Rhea" id="RHEA:60005"/>
    </physiologicalReaction>
</comment>
<keyword evidence="9" id="KW-0482">Metalloprotease</keyword>
<dbReference type="PANTHER" id="PTHR12756">
    <property type="entry name" value="CYTOSOLIC CARBOXYPEPTIDASE"/>
    <property type="match status" value="1"/>
</dbReference>
<reference evidence="14" key="1">
    <citation type="submission" date="2022-03" db="EMBL/GenBank/DDBJ databases">
        <authorList>
            <person name="Alioto T."/>
            <person name="Alioto T."/>
            <person name="Gomez Garrido J."/>
        </authorList>
    </citation>
    <scope>NUCLEOTIDE SEQUENCE</scope>
</reference>
<name>A0AAD1RT48_PELCU</name>
<dbReference type="GO" id="GO:0006508">
    <property type="term" value="P:proteolysis"/>
    <property type="evidence" value="ECO:0007669"/>
    <property type="project" value="UniProtKB-KW"/>
</dbReference>
<organism evidence="14 15">
    <name type="scientific">Pelobates cultripes</name>
    <name type="common">Western spadefoot toad</name>
    <dbReference type="NCBI Taxonomy" id="61616"/>
    <lineage>
        <taxon>Eukaryota</taxon>
        <taxon>Metazoa</taxon>
        <taxon>Chordata</taxon>
        <taxon>Craniata</taxon>
        <taxon>Vertebrata</taxon>
        <taxon>Euteleostomi</taxon>
        <taxon>Amphibia</taxon>
        <taxon>Batrachia</taxon>
        <taxon>Anura</taxon>
        <taxon>Pelobatoidea</taxon>
        <taxon>Pelobatidae</taxon>
        <taxon>Pelobates</taxon>
    </lineage>
</organism>
<evidence type="ECO:0000256" key="9">
    <source>
        <dbReference type="ARBA" id="ARBA00023049"/>
    </source>
</evidence>
<keyword evidence="8" id="KW-0862">Zinc</keyword>
<evidence type="ECO:0000256" key="11">
    <source>
        <dbReference type="PROSITE-ProRule" id="PRU01379"/>
    </source>
</evidence>
<feature type="domain" description="Peptidase M14" evidence="13">
    <location>
        <begin position="416"/>
        <end position="688"/>
    </location>
</feature>
<evidence type="ECO:0000313" key="15">
    <source>
        <dbReference type="Proteomes" id="UP001295444"/>
    </source>
</evidence>
<feature type="compositionally biased region" description="Basic and acidic residues" evidence="12">
    <location>
        <begin position="929"/>
        <end position="939"/>
    </location>
</feature>
<dbReference type="GO" id="GO:0008270">
    <property type="term" value="F:zinc ion binding"/>
    <property type="evidence" value="ECO:0007669"/>
    <property type="project" value="InterPro"/>
</dbReference>
<dbReference type="GO" id="GO:0004181">
    <property type="term" value="F:metallocarboxypeptidase activity"/>
    <property type="evidence" value="ECO:0007669"/>
    <property type="project" value="InterPro"/>
</dbReference>
<evidence type="ECO:0000256" key="1">
    <source>
        <dbReference type="ARBA" id="ARBA00001947"/>
    </source>
</evidence>
<dbReference type="EMBL" id="OW240914">
    <property type="protein sequence ID" value="CAH2276640.1"/>
    <property type="molecule type" value="Genomic_DNA"/>
</dbReference>
<dbReference type="InterPro" id="IPR000834">
    <property type="entry name" value="Peptidase_M14"/>
</dbReference>
<dbReference type="SUPFAM" id="SSF53187">
    <property type="entry name" value="Zn-dependent exopeptidases"/>
    <property type="match status" value="1"/>
</dbReference>
<dbReference type="InterPro" id="IPR040626">
    <property type="entry name" value="Pepdidase_M14_N"/>
</dbReference>
<comment type="similarity">
    <text evidence="3 11">Belongs to the peptidase M14 family.</text>
</comment>
<keyword evidence="7" id="KW-0378">Hydrolase</keyword>
<evidence type="ECO:0000259" key="13">
    <source>
        <dbReference type="PROSITE" id="PS52035"/>
    </source>
</evidence>
<evidence type="ECO:0000313" key="14">
    <source>
        <dbReference type="EMBL" id="CAH2276641.1"/>
    </source>
</evidence>
<dbReference type="Pfam" id="PF00246">
    <property type="entry name" value="Peptidase_M14"/>
    <property type="match status" value="1"/>
</dbReference>
<comment type="subcellular location">
    <subcellularLocation>
        <location evidence="2">Cytoplasm</location>
        <location evidence="2">Cytosol</location>
    </subcellularLocation>
</comment>
<dbReference type="AlphaFoldDB" id="A0AAD1RT48"/>
<dbReference type="Gene3D" id="2.60.40.3120">
    <property type="match status" value="1"/>
</dbReference>
<evidence type="ECO:0000256" key="7">
    <source>
        <dbReference type="ARBA" id="ARBA00022801"/>
    </source>
</evidence>
<dbReference type="PROSITE" id="PS52035">
    <property type="entry name" value="PEPTIDASE_M14"/>
    <property type="match status" value="1"/>
</dbReference>
<keyword evidence="4 14" id="KW-0121">Carboxypeptidase</keyword>
<keyword evidence="5" id="KW-0645">Protease</keyword>
<dbReference type="CDD" id="cd06907">
    <property type="entry name" value="M14_AGBL2-3_like"/>
    <property type="match status" value="1"/>
</dbReference>
<evidence type="ECO:0000256" key="5">
    <source>
        <dbReference type="ARBA" id="ARBA00022670"/>
    </source>
</evidence>
<evidence type="ECO:0000256" key="4">
    <source>
        <dbReference type="ARBA" id="ARBA00022645"/>
    </source>
</evidence>
<feature type="region of interest" description="Disordered" evidence="12">
    <location>
        <begin position="929"/>
        <end position="953"/>
    </location>
</feature>
<dbReference type="Pfam" id="PF18027">
    <property type="entry name" value="Pepdidase_M14_N"/>
    <property type="match status" value="1"/>
</dbReference>
<evidence type="ECO:0000256" key="2">
    <source>
        <dbReference type="ARBA" id="ARBA00004514"/>
    </source>
</evidence>
<dbReference type="GO" id="GO:0005829">
    <property type="term" value="C:cytosol"/>
    <property type="evidence" value="ECO:0007669"/>
    <property type="project" value="UniProtKB-SubCell"/>
</dbReference>
<evidence type="ECO:0000256" key="10">
    <source>
        <dbReference type="ARBA" id="ARBA00029302"/>
    </source>
</evidence>
<evidence type="ECO:0000256" key="8">
    <source>
        <dbReference type="ARBA" id="ARBA00022833"/>
    </source>
</evidence>
<dbReference type="PANTHER" id="PTHR12756:SF23">
    <property type="entry name" value="CYTOSOLIC CARBOXYPEPTIDASE 3"/>
    <property type="match status" value="1"/>
</dbReference>
<evidence type="ECO:0000256" key="6">
    <source>
        <dbReference type="ARBA" id="ARBA00022723"/>
    </source>
</evidence>
<feature type="active site" description="Proton donor/acceptor" evidence="11">
    <location>
        <position position="652"/>
    </location>
</feature>
<keyword evidence="6" id="KW-0479">Metal-binding</keyword>
<accession>A0AAD1RT48</accession>
<dbReference type="InterPro" id="IPR050821">
    <property type="entry name" value="Cytosolic_carboxypeptidase"/>
</dbReference>
<sequence length="953" mass="109834">MWGNAEPGACMEAYYNQLKRNTLKDLLEVRGGRGSNKTKRCIVSKLMELDRESVTAATPTVHAENANKQRELQIRLVETTHNIPTKAIFSYLQLKSYVTDKLGTQTDTNEKTHMTNFEKQCVELAQLKKTISWGYQELLVQQTHTLEEIKSAWQLDIAESACNSFYNRTTQIVYEDQSGKKVARLREPRDLYGVSSSSFLHMARWPLECDVLKEKIHHIEWSPSTPEPMYKATGLEKEQLNVDPSTAKVIYQSREGSKEPCFVCSRVGGNRSLANELIPQYCDTTLDFEARFESGNLQKVFQTGEFDYQITLRTDLYTTRHTQWYYFRVRNTRASIPYRFTIVNFMKPTSLYNHGMQPLMYSEKEAETRHIGWHRIGDEIKYYKNNLGQDEKLYYSLSWTFTFPHSMDTCYFAYCYPYTYSNLQDYLANIANDPERSKYCKIRVLCHSLAGNMVYVLTITNPSTTGELKKKRAIIVTARVHPGETNSSWMMKGFLDYILSTKRDACLLRDTFVFKVVPMLNPDGVIVGNYRCSLSGRDLNRNYKTRLKDSFPCIWFTRKMISRVMEEREVLLYCDMHGHSKKQNVFMYGCKGKSVHAGDSDLSERIFPLMFSKNSPEKFSFSACKFKVQRSKEGTGRVVMWKLGVKNSYTLEVTFCGSTLGNRRGTHFSTKDLQSLGYHFCDTLLDYCDPDKSKFYVCLKELEVMVKQTVHCKKDKLPLDSFFGSVLSDLDSSSGGSDSSDSNGPPAHLMELAAKVRPRKKLMKSRKERNTLSKDWGMNTKHYVLDEDESTGETDQLFTVDRGMRAISKHINLPQKTDNIEMPSLQNTVSKPPKETFFKDSDAKKVSRIYLVFNSNGEVISTKSHSELRKENIMEIAEKFDGVQWNKPEPLFRTFMSERFPLSSMFQHCCYYNVELSTGNNSYIKSWSGEEKTADDPGKIECSPLLHSQPKHP</sequence>
<evidence type="ECO:0000256" key="12">
    <source>
        <dbReference type="SAM" id="MobiDB-lite"/>
    </source>
</evidence>
<feature type="non-terminal residue" evidence="14">
    <location>
        <position position="953"/>
    </location>
</feature>
<comment type="cofactor">
    <cofactor evidence="1">
        <name>Zn(2+)</name>
        <dbReference type="ChEBI" id="CHEBI:29105"/>
    </cofactor>
</comment>
<gene>
    <name evidence="14" type="ORF">PECUL_23A025483</name>
</gene>
<dbReference type="Proteomes" id="UP001295444">
    <property type="component" value="Chromosome 03"/>
</dbReference>
<proteinExistence type="inferred from homology"/>
<evidence type="ECO:0000256" key="3">
    <source>
        <dbReference type="ARBA" id="ARBA00005988"/>
    </source>
</evidence>